<keyword evidence="2" id="KW-1185">Reference proteome</keyword>
<dbReference type="EMBL" id="JARIHO010000072">
    <property type="protein sequence ID" value="KAJ7312365.1"/>
    <property type="molecule type" value="Genomic_DNA"/>
</dbReference>
<name>A0AAD6Z8D4_9AGAR</name>
<organism evidence="1 2">
    <name type="scientific">Mycena albidolilacea</name>
    <dbReference type="NCBI Taxonomy" id="1033008"/>
    <lineage>
        <taxon>Eukaryota</taxon>
        <taxon>Fungi</taxon>
        <taxon>Dikarya</taxon>
        <taxon>Basidiomycota</taxon>
        <taxon>Agaricomycotina</taxon>
        <taxon>Agaricomycetes</taxon>
        <taxon>Agaricomycetidae</taxon>
        <taxon>Agaricales</taxon>
        <taxon>Marasmiineae</taxon>
        <taxon>Mycenaceae</taxon>
        <taxon>Mycena</taxon>
    </lineage>
</organism>
<reference evidence="1" key="1">
    <citation type="submission" date="2023-03" db="EMBL/GenBank/DDBJ databases">
        <title>Massive genome expansion in bonnet fungi (Mycena s.s.) driven by repeated elements and novel gene families across ecological guilds.</title>
        <authorList>
            <consortium name="Lawrence Berkeley National Laboratory"/>
            <person name="Harder C.B."/>
            <person name="Miyauchi S."/>
            <person name="Viragh M."/>
            <person name="Kuo A."/>
            <person name="Thoen E."/>
            <person name="Andreopoulos B."/>
            <person name="Lu D."/>
            <person name="Skrede I."/>
            <person name="Drula E."/>
            <person name="Henrissat B."/>
            <person name="Morin E."/>
            <person name="Kohler A."/>
            <person name="Barry K."/>
            <person name="LaButti K."/>
            <person name="Morin E."/>
            <person name="Salamov A."/>
            <person name="Lipzen A."/>
            <person name="Mereny Z."/>
            <person name="Hegedus B."/>
            <person name="Baldrian P."/>
            <person name="Stursova M."/>
            <person name="Weitz H."/>
            <person name="Taylor A."/>
            <person name="Grigoriev I.V."/>
            <person name="Nagy L.G."/>
            <person name="Martin F."/>
            <person name="Kauserud H."/>
        </authorList>
    </citation>
    <scope>NUCLEOTIDE SEQUENCE</scope>
    <source>
        <strain evidence="1">CBHHK002</strain>
    </source>
</reference>
<dbReference type="Proteomes" id="UP001218218">
    <property type="component" value="Unassembled WGS sequence"/>
</dbReference>
<evidence type="ECO:0000313" key="1">
    <source>
        <dbReference type="EMBL" id="KAJ7312365.1"/>
    </source>
</evidence>
<dbReference type="AlphaFoldDB" id="A0AAD6Z8D4"/>
<gene>
    <name evidence="1" type="ORF">DFH08DRAFT_822107</name>
</gene>
<proteinExistence type="predicted"/>
<evidence type="ECO:0000313" key="2">
    <source>
        <dbReference type="Proteomes" id="UP001218218"/>
    </source>
</evidence>
<comment type="caution">
    <text evidence="1">The sequence shown here is derived from an EMBL/GenBank/DDBJ whole genome shotgun (WGS) entry which is preliminary data.</text>
</comment>
<sequence>MYAGTISDAREPPETSEIRWDPSWLQSLAFDGIRRPPVASTDLPVLGSGCRHQPMPFTADQPVATSAHITGCMAVRRARRAGLTGSVRRVADPFRRGLGEIFNGTVTGRIAAPTAVEITAVDRHFTGDGSEDVEHLNLRPFWCGNDRSTSPVICTLASEFRVCLHVFPVLSLALRKSLVADPVASAVTAVPSSVPFRGAFGLPRDGTVTGRIWPLHTSAAAAERSSLLLKIYAPFSGMNTKSDTYQELTHSGKVWEDCFQSGDSERHGCTKLQQARKFRGWRQSMNLGAHVKTLVADYAHQSVAIENNKLELSTSRQIEDLLLKTPQETSCLVSMSIRDLSGSTNELELNKVWVRTNYAGIPIFYLSVPPDSLPRTTLMSEYPQGTPVDPSGLG</sequence>
<protein>
    <submittedName>
        <fullName evidence="1">Uncharacterized protein</fullName>
    </submittedName>
</protein>
<accession>A0AAD6Z8D4</accession>